<dbReference type="InterPro" id="IPR021259">
    <property type="entry name" value="DUF2817"/>
</dbReference>
<dbReference type="Proteomes" id="UP000553632">
    <property type="component" value="Unassembled WGS sequence"/>
</dbReference>
<dbReference type="EMBL" id="JABANO010003545">
    <property type="protein sequence ID" value="KAF4756688.1"/>
    <property type="molecule type" value="Genomic_DNA"/>
</dbReference>
<dbReference type="AlphaFoldDB" id="A0A7J6UI32"/>
<accession>A0A7J6UI32</accession>
<dbReference type="Pfam" id="PF10994">
    <property type="entry name" value="DUF2817"/>
    <property type="match status" value="1"/>
</dbReference>
<gene>
    <name evidence="1" type="ORF">FOZ63_018343</name>
</gene>
<reference evidence="1 2" key="1">
    <citation type="submission" date="2020-04" db="EMBL/GenBank/DDBJ databases">
        <title>Perkinsus olseni comparative genomics.</title>
        <authorList>
            <person name="Bogema D.R."/>
        </authorList>
    </citation>
    <scope>NUCLEOTIDE SEQUENCE [LARGE SCALE GENOMIC DNA]</scope>
    <source>
        <strain evidence="1 2">ATCC PRA-207</strain>
    </source>
</reference>
<proteinExistence type="predicted"/>
<sequence>MPSLRSVFIALAVALLAMMASLLMFVAEVTWKPRLFYHPPLCDRRPSSEDSGAPLRLECFFSENYYEARAKFRRLASEAGLELRSFEVAPSSGYGDEYTMDVAILRPTEGSPSGSVVHTSGVHGVEGYAGSGIQCYVLDQIRRAREGGRLAGIGKTLVFVHAVNPYGMVHYRRVNEENVDLNRNALEPHEFDYLVNERDRNVAGYVDLDPILNPREMTIPSLLYNAVILLARYGISHVKRAVVSAQYWKPSGLFYGGQKLQRSHQILTQVFEDLKIFEENATIIDIHTGLGPSGVDTLITSDSDAFDFFSTLVKSRGPSGAPPVECVGADCSEAVGERGQPGFGADVVRGYDIVRGDASSFWTRRRQASTSDAFLVRACGLSQATQVERTVRNTLNMSRSQQLALNRKILNQLGLSTSEPNNALAIQALSSASRNFRWSSFDSRSRPS</sequence>
<name>A0A7J6UI32_PEROL</name>
<keyword evidence="2" id="KW-1185">Reference proteome</keyword>
<evidence type="ECO:0008006" key="3">
    <source>
        <dbReference type="Google" id="ProtNLM"/>
    </source>
</evidence>
<organism evidence="1 2">
    <name type="scientific">Perkinsus olseni</name>
    <name type="common">Perkinsus atlanticus</name>
    <dbReference type="NCBI Taxonomy" id="32597"/>
    <lineage>
        <taxon>Eukaryota</taxon>
        <taxon>Sar</taxon>
        <taxon>Alveolata</taxon>
        <taxon>Perkinsozoa</taxon>
        <taxon>Perkinsea</taxon>
        <taxon>Perkinsida</taxon>
        <taxon>Perkinsidae</taxon>
        <taxon>Perkinsus</taxon>
    </lineage>
</organism>
<comment type="caution">
    <text evidence="1">The sequence shown here is derived from an EMBL/GenBank/DDBJ whole genome shotgun (WGS) entry which is preliminary data.</text>
</comment>
<dbReference type="SUPFAM" id="SSF53187">
    <property type="entry name" value="Zn-dependent exopeptidases"/>
    <property type="match status" value="1"/>
</dbReference>
<evidence type="ECO:0000313" key="2">
    <source>
        <dbReference type="Proteomes" id="UP000553632"/>
    </source>
</evidence>
<dbReference type="Gene3D" id="3.40.630.10">
    <property type="entry name" value="Zn peptidases"/>
    <property type="match status" value="1"/>
</dbReference>
<dbReference type="CDD" id="cd06233">
    <property type="entry name" value="M14-like"/>
    <property type="match status" value="1"/>
</dbReference>
<evidence type="ECO:0000313" key="1">
    <source>
        <dbReference type="EMBL" id="KAF4756688.1"/>
    </source>
</evidence>
<protein>
    <recommendedName>
        <fullName evidence="3">DUF2817 domain-containing protein</fullName>
    </recommendedName>
</protein>